<comment type="function">
    <text evidence="7">PPIases accelerate the folding of proteins. It prefers amino acid residues with hydrophobic side chains like leucine and phenylalanine in the P1 position of the peptides substrates.</text>
</comment>
<evidence type="ECO:0000259" key="8">
    <source>
        <dbReference type="PROSITE" id="PS50198"/>
    </source>
</evidence>
<feature type="domain" description="PpiC" evidence="8">
    <location>
        <begin position="1"/>
        <end position="91"/>
    </location>
</feature>
<evidence type="ECO:0000256" key="3">
    <source>
        <dbReference type="ARBA" id="ARBA00022490"/>
    </source>
</evidence>
<dbReference type="SUPFAM" id="SSF54534">
    <property type="entry name" value="FKBP-like"/>
    <property type="match status" value="1"/>
</dbReference>
<evidence type="ECO:0000256" key="5">
    <source>
        <dbReference type="ARBA" id="ARBA00041926"/>
    </source>
</evidence>
<dbReference type="InterPro" id="IPR023058">
    <property type="entry name" value="PPIase_PpiC_CS"/>
</dbReference>
<dbReference type="EMBL" id="UOYO01000024">
    <property type="protein sequence ID" value="VAY87334.1"/>
    <property type="molecule type" value="Genomic_DNA"/>
</dbReference>
<dbReference type="PANTHER" id="PTHR43629:SF2">
    <property type="entry name" value="RHODANESE-LIKE_PPIC DOMAIN-CONTAINING PROTEIN 12, CHLOROPLASTIC"/>
    <property type="match status" value="1"/>
</dbReference>
<comment type="subcellular location">
    <subcellularLocation>
        <location evidence="1">Cytoplasm</location>
    </subcellularLocation>
</comment>
<dbReference type="AlphaFoldDB" id="A0A3B1E1C0"/>
<accession>A0A3B1E1C0</accession>
<dbReference type="Pfam" id="PF00639">
    <property type="entry name" value="Rotamase"/>
    <property type="match status" value="1"/>
</dbReference>
<dbReference type="Gene3D" id="3.10.50.40">
    <property type="match status" value="1"/>
</dbReference>
<reference evidence="9" key="1">
    <citation type="submission" date="2018-10" db="EMBL/GenBank/DDBJ databases">
        <authorList>
            <person name="Aoki K."/>
        </authorList>
    </citation>
    <scope>NUCLEOTIDE SEQUENCE</scope>
</reference>
<evidence type="ECO:0000256" key="6">
    <source>
        <dbReference type="ARBA" id="ARBA00043072"/>
    </source>
</evidence>
<dbReference type="PROSITE" id="PS01096">
    <property type="entry name" value="PPIC_PPIASE_1"/>
    <property type="match status" value="1"/>
</dbReference>
<evidence type="ECO:0000256" key="1">
    <source>
        <dbReference type="ARBA" id="ARBA00004496"/>
    </source>
</evidence>
<gene>
    <name evidence="9" type="ORF">MNB_ARC-1_192</name>
</gene>
<comment type="similarity">
    <text evidence="2">Belongs to the PpiC/parvulin rotamase family.</text>
</comment>
<organism evidence="9">
    <name type="scientific">hydrothermal vent metagenome</name>
    <dbReference type="NCBI Taxonomy" id="652676"/>
    <lineage>
        <taxon>unclassified sequences</taxon>
        <taxon>metagenomes</taxon>
        <taxon>ecological metagenomes</taxon>
    </lineage>
</organism>
<dbReference type="InterPro" id="IPR052204">
    <property type="entry name" value="PpiC/parvulin_rotamase"/>
</dbReference>
<dbReference type="InterPro" id="IPR000297">
    <property type="entry name" value="PPIase_PpiC"/>
</dbReference>
<sequence>MATASARHILVEDEAVCSDLKSKISSGETTFEIAAKEYSKCPSGNDGGALGTFGEGQMVPEFDKVVFNDEIGVVHGPVKTQFGWHLLEITGRND</sequence>
<dbReference type="PROSITE" id="PS50198">
    <property type="entry name" value="PPIC_PPIASE_2"/>
    <property type="match status" value="1"/>
</dbReference>
<dbReference type="GO" id="GO:0005737">
    <property type="term" value="C:cytoplasm"/>
    <property type="evidence" value="ECO:0007669"/>
    <property type="project" value="UniProtKB-SubCell"/>
</dbReference>
<dbReference type="GO" id="GO:0003755">
    <property type="term" value="F:peptidyl-prolyl cis-trans isomerase activity"/>
    <property type="evidence" value="ECO:0007669"/>
    <property type="project" value="InterPro"/>
</dbReference>
<proteinExistence type="inferred from homology"/>
<protein>
    <recommendedName>
        <fullName evidence="4">Peptidyl-prolyl cis-trans isomerase C</fullName>
    </recommendedName>
    <alternativeName>
        <fullName evidence="6">Parvulin</fullName>
    </alternativeName>
    <alternativeName>
        <fullName evidence="5">Rotamase C</fullName>
    </alternativeName>
</protein>
<name>A0A3B1E1C0_9ZZZZ</name>
<keyword evidence="9" id="KW-0413">Isomerase</keyword>
<dbReference type="InterPro" id="IPR046357">
    <property type="entry name" value="PPIase_dom_sf"/>
</dbReference>
<evidence type="ECO:0000256" key="4">
    <source>
        <dbReference type="ARBA" id="ARBA00040926"/>
    </source>
</evidence>
<dbReference type="PANTHER" id="PTHR43629">
    <property type="entry name" value="PEPTIDYL-PROLYL CIS-TRANS ISOMERASE"/>
    <property type="match status" value="1"/>
</dbReference>
<evidence type="ECO:0000256" key="2">
    <source>
        <dbReference type="ARBA" id="ARBA00007656"/>
    </source>
</evidence>
<evidence type="ECO:0000313" key="9">
    <source>
        <dbReference type="EMBL" id="VAY87334.1"/>
    </source>
</evidence>
<evidence type="ECO:0000256" key="7">
    <source>
        <dbReference type="ARBA" id="ARBA00046231"/>
    </source>
</evidence>
<keyword evidence="3" id="KW-0963">Cytoplasm</keyword>